<evidence type="ECO:0000256" key="1">
    <source>
        <dbReference type="SAM" id="Coils"/>
    </source>
</evidence>
<reference evidence="3" key="1">
    <citation type="submission" date="2024-03" db="EMBL/GenBank/DDBJ databases">
        <title>Diverse circular DNA viruses in blood, oral, and fecal samples of captive lemurs.</title>
        <authorList>
            <person name="Paietta E.N."/>
            <person name="Kraberger S."/>
            <person name="Lund M.C."/>
            <person name="Custer J.M."/>
            <person name="Vargas K.M."/>
            <person name="Ehmke E.E."/>
            <person name="Yoder A.D."/>
            <person name="Varsani A."/>
        </authorList>
    </citation>
    <scope>NUCLEOTIDE SEQUENCE</scope>
    <source>
        <strain evidence="3">Duke_24FS_3</strain>
    </source>
</reference>
<feature type="coiled-coil region" evidence="1">
    <location>
        <begin position="35"/>
        <end position="69"/>
    </location>
</feature>
<dbReference type="EMBL" id="PP511521">
    <property type="protein sequence ID" value="XCD05019.1"/>
    <property type="molecule type" value="Genomic_DNA"/>
</dbReference>
<feature type="transmembrane region" description="Helical" evidence="2">
    <location>
        <begin position="6"/>
        <end position="25"/>
    </location>
</feature>
<keyword evidence="1" id="KW-0175">Coiled coil</keyword>
<evidence type="ECO:0000313" key="3">
    <source>
        <dbReference type="EMBL" id="XCD05019.1"/>
    </source>
</evidence>
<name>A0AAU8B0A7_9CAUD</name>
<accession>A0AAU8B0A7</accession>
<proteinExistence type="predicted"/>
<evidence type="ECO:0000256" key="2">
    <source>
        <dbReference type="SAM" id="Phobius"/>
    </source>
</evidence>
<sequence>MQQTEFIGMLVIAATTLIGLLAVIYRPLSENTKAMTMLTIRVEELTKQMKKQEDELKEYKEHVSESQQKQWDTINRHTEEISAIKAKLKED</sequence>
<protein>
    <recommendedName>
        <fullName evidence="4">Phage protein</fullName>
    </recommendedName>
</protein>
<keyword evidence="2" id="KW-0472">Membrane</keyword>
<organism evidence="3">
    <name type="scientific">Dulem virus 36</name>
    <dbReference type="NCBI Taxonomy" id="3145754"/>
    <lineage>
        <taxon>Viruses</taxon>
        <taxon>Duplodnaviria</taxon>
        <taxon>Heunggongvirae</taxon>
        <taxon>Uroviricota</taxon>
        <taxon>Caudoviricetes</taxon>
    </lineage>
</organism>
<keyword evidence="2" id="KW-0812">Transmembrane</keyword>
<evidence type="ECO:0008006" key="4">
    <source>
        <dbReference type="Google" id="ProtNLM"/>
    </source>
</evidence>
<keyword evidence="2" id="KW-1133">Transmembrane helix</keyword>